<comment type="caution">
    <text evidence="2">The sequence shown here is derived from an EMBL/GenBank/DDBJ whole genome shotgun (WGS) entry which is preliminary data.</text>
</comment>
<dbReference type="InterPro" id="IPR012347">
    <property type="entry name" value="Ferritin-like"/>
</dbReference>
<dbReference type="RefSeq" id="WP_377181709.1">
    <property type="nucleotide sequence ID" value="NZ_JBHUPD010000001.1"/>
</dbReference>
<evidence type="ECO:0000259" key="1">
    <source>
        <dbReference type="Pfam" id="PF13628"/>
    </source>
</evidence>
<sequence length="144" mass="15957">MVDESAVSFIKRGLEAGQTAIKASKIAEATSKNSRVINFAQMEIADHVNINDNLQKIAITNKVAATDSVSNVHQAAIEGMSKNSNLKFDQAYIRLMIDDHEEAIKIFNVAKTDRDEDIQRFARRTLPVLMMHLDSANAIAESLK</sequence>
<keyword evidence="3" id="KW-1185">Reference proteome</keyword>
<gene>
    <name evidence="2" type="ORF">ACFS5N_02050</name>
</gene>
<dbReference type="Gene3D" id="1.20.1260.10">
    <property type="match status" value="1"/>
</dbReference>
<evidence type="ECO:0000313" key="2">
    <source>
        <dbReference type="EMBL" id="MFD2871231.1"/>
    </source>
</evidence>
<name>A0ABW5Y8Y0_9SPHI</name>
<proteinExistence type="predicted"/>
<dbReference type="InterPro" id="IPR025419">
    <property type="entry name" value="DUF4142"/>
</dbReference>
<dbReference type="Pfam" id="PF13628">
    <property type="entry name" value="DUF4142"/>
    <property type="match status" value="1"/>
</dbReference>
<feature type="domain" description="DUF4142" evidence="1">
    <location>
        <begin position="7"/>
        <end position="139"/>
    </location>
</feature>
<accession>A0ABW5Y8Y0</accession>
<dbReference type="Proteomes" id="UP001597557">
    <property type="component" value="Unassembled WGS sequence"/>
</dbReference>
<protein>
    <submittedName>
        <fullName evidence="2">DUF4142 domain-containing protein</fullName>
    </submittedName>
</protein>
<dbReference type="PANTHER" id="PTHR38593:SF1">
    <property type="entry name" value="BLR2558 PROTEIN"/>
    <property type="match status" value="1"/>
</dbReference>
<evidence type="ECO:0000313" key="3">
    <source>
        <dbReference type="Proteomes" id="UP001597557"/>
    </source>
</evidence>
<dbReference type="PANTHER" id="PTHR38593">
    <property type="entry name" value="BLR2558 PROTEIN"/>
    <property type="match status" value="1"/>
</dbReference>
<reference evidence="3" key="1">
    <citation type="journal article" date="2019" name="Int. J. Syst. Evol. Microbiol.">
        <title>The Global Catalogue of Microorganisms (GCM) 10K type strain sequencing project: providing services to taxonomists for standard genome sequencing and annotation.</title>
        <authorList>
            <consortium name="The Broad Institute Genomics Platform"/>
            <consortium name="The Broad Institute Genome Sequencing Center for Infectious Disease"/>
            <person name="Wu L."/>
            <person name="Ma J."/>
        </authorList>
    </citation>
    <scope>NUCLEOTIDE SEQUENCE [LARGE SCALE GENOMIC DNA]</scope>
    <source>
        <strain evidence="3">KCTC 22437</strain>
    </source>
</reference>
<dbReference type="EMBL" id="JBHUPD010000001">
    <property type="protein sequence ID" value="MFD2871231.1"/>
    <property type="molecule type" value="Genomic_DNA"/>
</dbReference>
<organism evidence="2 3">
    <name type="scientific">Mucilaginibacter ximonensis</name>
    <dbReference type="NCBI Taxonomy" id="538021"/>
    <lineage>
        <taxon>Bacteria</taxon>
        <taxon>Pseudomonadati</taxon>
        <taxon>Bacteroidota</taxon>
        <taxon>Sphingobacteriia</taxon>
        <taxon>Sphingobacteriales</taxon>
        <taxon>Sphingobacteriaceae</taxon>
        <taxon>Mucilaginibacter</taxon>
    </lineage>
</organism>